<feature type="region of interest" description="Disordered" evidence="1">
    <location>
        <begin position="81"/>
        <end position="122"/>
    </location>
</feature>
<keyword evidence="3" id="KW-1185">Reference proteome</keyword>
<name>A0A1M6ASR6_9PROT</name>
<proteinExistence type="predicted"/>
<dbReference type="STRING" id="198092.SAMN02745194_00232"/>
<protein>
    <submittedName>
        <fullName evidence="2">Uncharacterized protein</fullName>
    </submittedName>
</protein>
<evidence type="ECO:0000313" key="3">
    <source>
        <dbReference type="Proteomes" id="UP000184387"/>
    </source>
</evidence>
<evidence type="ECO:0000313" key="2">
    <source>
        <dbReference type="EMBL" id="SHI39273.1"/>
    </source>
</evidence>
<dbReference type="Proteomes" id="UP000184387">
    <property type="component" value="Unassembled WGS sequence"/>
</dbReference>
<accession>A0A1M6ASR6</accession>
<dbReference type="AlphaFoldDB" id="A0A1M6ASR6"/>
<organism evidence="2 3">
    <name type="scientific">Muricoccus roseus</name>
    <dbReference type="NCBI Taxonomy" id="198092"/>
    <lineage>
        <taxon>Bacteria</taxon>
        <taxon>Pseudomonadati</taxon>
        <taxon>Pseudomonadota</taxon>
        <taxon>Alphaproteobacteria</taxon>
        <taxon>Acetobacterales</taxon>
        <taxon>Roseomonadaceae</taxon>
        <taxon>Muricoccus</taxon>
    </lineage>
</organism>
<dbReference type="EMBL" id="FQZF01000002">
    <property type="protein sequence ID" value="SHI39273.1"/>
    <property type="molecule type" value="Genomic_DNA"/>
</dbReference>
<sequence>MGIDLRRRRQLAPRGPHLFRVILQLDPPLPMETSRGAGLAHFMIDYGPESHLMWVVFLNADGACWTVPNPEVRIQANWSMQRRPGEKSFAKPGPAALPMRVDEAPAAPSGHQDGTPLNGYGLNGQGLNGHAFNGHRRYHASSTEL</sequence>
<reference evidence="2 3" key="1">
    <citation type="submission" date="2016-11" db="EMBL/GenBank/DDBJ databases">
        <authorList>
            <person name="Jaros S."/>
            <person name="Januszkiewicz K."/>
            <person name="Wedrychowicz H."/>
        </authorList>
    </citation>
    <scope>NUCLEOTIDE SEQUENCE [LARGE SCALE GENOMIC DNA]</scope>
    <source>
        <strain evidence="2 3">DSM 14916</strain>
    </source>
</reference>
<gene>
    <name evidence="2" type="ORF">SAMN02745194_00232</name>
</gene>
<evidence type="ECO:0000256" key="1">
    <source>
        <dbReference type="SAM" id="MobiDB-lite"/>
    </source>
</evidence>